<dbReference type="OrthoDB" id="3031034at2759"/>
<comment type="caution">
    <text evidence="3">The sequence shown here is derived from an EMBL/GenBank/DDBJ whole genome shotgun (WGS) entry which is preliminary data.</text>
</comment>
<keyword evidence="4" id="KW-1185">Reference proteome</keyword>
<keyword evidence="1" id="KW-0175">Coiled coil</keyword>
<feature type="coiled-coil region" evidence="1">
    <location>
        <begin position="139"/>
        <end position="166"/>
    </location>
</feature>
<proteinExistence type="predicted"/>
<dbReference type="Proteomes" id="UP000724874">
    <property type="component" value="Unassembled WGS sequence"/>
</dbReference>
<gene>
    <name evidence="3" type="ORF">CPB84DRAFT_1746031</name>
</gene>
<accession>A0A9P5NU53</accession>
<dbReference type="EMBL" id="JADNYJ010000028">
    <property type="protein sequence ID" value="KAF8903927.1"/>
    <property type="molecule type" value="Genomic_DNA"/>
</dbReference>
<evidence type="ECO:0000313" key="4">
    <source>
        <dbReference type="Proteomes" id="UP000724874"/>
    </source>
</evidence>
<sequence>MYQNSMQPMPRAQYYDPVPFRYCGPELVQRISSWRMGIQHTADSTDATGPAPNATRTRSRQQKPYARPEQRSSARNSFASDIYVSDAVQPSTSRLPIEIPVQPSGGDGLYSGQVHYIAKPQRSYELPDPERNPLVTTCQADLEEEYSHVARLYENLQQRKNQLERAHVHHAPGATVQQLMDVGVSIQRLISCAHYIVAYSQSLGFNINFAAILQREQQQQLIPTYAPAELSIKMPQPRTFSEGWKVNPL</sequence>
<organism evidence="3 4">
    <name type="scientific">Gymnopilus junonius</name>
    <name type="common">Spectacular rustgill mushroom</name>
    <name type="synonym">Gymnopilus spectabilis subsp. junonius</name>
    <dbReference type="NCBI Taxonomy" id="109634"/>
    <lineage>
        <taxon>Eukaryota</taxon>
        <taxon>Fungi</taxon>
        <taxon>Dikarya</taxon>
        <taxon>Basidiomycota</taxon>
        <taxon>Agaricomycotina</taxon>
        <taxon>Agaricomycetes</taxon>
        <taxon>Agaricomycetidae</taxon>
        <taxon>Agaricales</taxon>
        <taxon>Agaricineae</taxon>
        <taxon>Hymenogastraceae</taxon>
        <taxon>Gymnopilus</taxon>
    </lineage>
</organism>
<evidence type="ECO:0000256" key="2">
    <source>
        <dbReference type="SAM" id="MobiDB-lite"/>
    </source>
</evidence>
<evidence type="ECO:0000256" key="1">
    <source>
        <dbReference type="SAM" id="Coils"/>
    </source>
</evidence>
<dbReference type="AlphaFoldDB" id="A0A9P5NU53"/>
<name>A0A9P5NU53_GYMJU</name>
<feature type="region of interest" description="Disordered" evidence="2">
    <location>
        <begin position="42"/>
        <end position="80"/>
    </location>
</feature>
<reference evidence="3" key="1">
    <citation type="submission" date="2020-11" db="EMBL/GenBank/DDBJ databases">
        <authorList>
            <consortium name="DOE Joint Genome Institute"/>
            <person name="Ahrendt S."/>
            <person name="Riley R."/>
            <person name="Andreopoulos W."/>
            <person name="LaButti K."/>
            <person name="Pangilinan J."/>
            <person name="Ruiz-duenas F.J."/>
            <person name="Barrasa J.M."/>
            <person name="Sanchez-Garcia M."/>
            <person name="Camarero S."/>
            <person name="Miyauchi S."/>
            <person name="Serrano A."/>
            <person name="Linde D."/>
            <person name="Babiker R."/>
            <person name="Drula E."/>
            <person name="Ayuso-Fernandez I."/>
            <person name="Pacheco R."/>
            <person name="Padilla G."/>
            <person name="Ferreira P."/>
            <person name="Barriuso J."/>
            <person name="Kellner H."/>
            <person name="Castanera R."/>
            <person name="Alfaro M."/>
            <person name="Ramirez L."/>
            <person name="Pisabarro A.G."/>
            <person name="Kuo A."/>
            <person name="Tritt A."/>
            <person name="Lipzen A."/>
            <person name="He G."/>
            <person name="Yan M."/>
            <person name="Ng V."/>
            <person name="Cullen D."/>
            <person name="Martin F."/>
            <person name="Rosso M.-N."/>
            <person name="Henrissat B."/>
            <person name="Hibbett D."/>
            <person name="Martinez A.T."/>
            <person name="Grigoriev I.V."/>
        </authorList>
    </citation>
    <scope>NUCLEOTIDE SEQUENCE</scope>
    <source>
        <strain evidence="3">AH 44721</strain>
    </source>
</reference>
<evidence type="ECO:0000313" key="3">
    <source>
        <dbReference type="EMBL" id="KAF8903927.1"/>
    </source>
</evidence>
<protein>
    <submittedName>
        <fullName evidence="3">Uncharacterized protein</fullName>
    </submittedName>
</protein>